<feature type="region of interest" description="Disordered" evidence="4">
    <location>
        <begin position="1"/>
        <end position="155"/>
    </location>
</feature>
<dbReference type="RefSeq" id="XP_064659224.1">
    <property type="nucleotide sequence ID" value="XM_064803099.1"/>
</dbReference>
<dbReference type="Gene3D" id="2.130.10.10">
    <property type="entry name" value="YVTN repeat-like/Quinoprotein amine dehydrogenase"/>
    <property type="match status" value="2"/>
</dbReference>
<comment type="caution">
    <text evidence="5">The sequence shown here is derived from an EMBL/GenBank/DDBJ whole genome shotgun (WGS) entry which is preliminary data.</text>
</comment>
<evidence type="ECO:0000256" key="1">
    <source>
        <dbReference type="ARBA" id="ARBA00004123"/>
    </source>
</evidence>
<dbReference type="PANTHER" id="PTHR15052">
    <property type="entry name" value="RNA POLYMERASE III TRANSCRIPTION INITIATION FACTOR COMPLEX SUBUNIT"/>
    <property type="match status" value="1"/>
</dbReference>
<accession>A0AAV9PAH0</accession>
<feature type="compositionally biased region" description="Acidic residues" evidence="4">
    <location>
        <begin position="36"/>
        <end position="49"/>
    </location>
</feature>
<evidence type="ECO:0000256" key="3">
    <source>
        <dbReference type="ARBA" id="ARBA00023242"/>
    </source>
</evidence>
<dbReference type="InterPro" id="IPR036322">
    <property type="entry name" value="WD40_repeat_dom_sf"/>
</dbReference>
<feature type="compositionally biased region" description="Low complexity" evidence="4">
    <location>
        <begin position="50"/>
        <end position="68"/>
    </location>
</feature>
<dbReference type="InterPro" id="IPR052416">
    <property type="entry name" value="GTF3C_component"/>
</dbReference>
<dbReference type="SUPFAM" id="SSF50978">
    <property type="entry name" value="WD40 repeat-like"/>
    <property type="match status" value="1"/>
</dbReference>
<feature type="compositionally biased region" description="Basic residues" evidence="4">
    <location>
        <begin position="1"/>
        <end position="14"/>
    </location>
</feature>
<keyword evidence="3" id="KW-0539">Nucleus</keyword>
<evidence type="ECO:0000313" key="6">
    <source>
        <dbReference type="Proteomes" id="UP001337655"/>
    </source>
</evidence>
<name>A0AAV9PAH0_9PEZI</name>
<sequence>MERRSAHKSTPRRRYTVDAFEGIAELEDARSSSEEPGLEDVDMEEDSAEDFSAAAQPPSPSSASSSASDGGEGVSEDGNDMASDAGDRLLADDISIADIDDEPRPFRESNIPATPSKVHSNKGVRRRTRMPQYATPSGPVTHTRGTSSVLNKASHSNEGRRRIFYGGEMEDAKPAYAAREKWGMDERVLPKRSAMGRSGYVDEAGMGRREKEEAGLWEGCGGLEACFAGQRWEETGESKGREYLRGEKAAFLMGPFMAPQRYELSVGGSMPLREAWKEDAARMQKRPTNYKNGFMLNAGGRVNCLAWAPHQHGQYQYLAVSVLSERPTTQPSDEESEAPAFSSQTRAKSSIQIWAFGRQESGTVDTAAGCHLTAVLCTDWGDIKELKFCPSPTANPPSSNDTVDLGLLVGIWSDGSIRVLRLNNVPLTSTTAYLHITNAAFSSRPPDTVCTCLSWLSSTRIAAGCANGFVAIWSLPHATQPTASSNARPEIYTSIATTYILSVTSCYPSRPNFILTYSMSGQLHLTDLSRPPGSPASNAPGLRTRIVYSRLAWHDHLQIAVHVEDNNFVRGSPIRRVFTSTALARVKGTATALAVSACHPYMLVGSASGAVSAVNAVTGVWESNSFGLQLVWFAHEWRPARGDEVDSVGGNGEVMDGVEGGAAASRGRVGSNGLSRIAEGFKIDRDVISKEGRVEQETNAGPLPMTVFEEKSAVSALAWNPNIEAGGWAAAGMGDGLLRIEDLAT</sequence>
<dbReference type="GO" id="GO:0000127">
    <property type="term" value="C:transcription factor TFIIIC complex"/>
    <property type="evidence" value="ECO:0007669"/>
    <property type="project" value="TreeGrafter"/>
</dbReference>
<dbReference type="InterPro" id="IPR015943">
    <property type="entry name" value="WD40/YVTN_repeat-like_dom_sf"/>
</dbReference>
<dbReference type="GO" id="GO:0006383">
    <property type="term" value="P:transcription by RNA polymerase III"/>
    <property type="evidence" value="ECO:0007669"/>
    <property type="project" value="TreeGrafter"/>
</dbReference>
<evidence type="ECO:0008006" key="7">
    <source>
        <dbReference type="Google" id="ProtNLM"/>
    </source>
</evidence>
<keyword evidence="2" id="KW-0804">Transcription</keyword>
<organism evidence="5 6">
    <name type="scientific">Saxophila tyrrhenica</name>
    <dbReference type="NCBI Taxonomy" id="1690608"/>
    <lineage>
        <taxon>Eukaryota</taxon>
        <taxon>Fungi</taxon>
        <taxon>Dikarya</taxon>
        <taxon>Ascomycota</taxon>
        <taxon>Pezizomycotina</taxon>
        <taxon>Dothideomycetes</taxon>
        <taxon>Dothideomycetidae</taxon>
        <taxon>Mycosphaerellales</taxon>
        <taxon>Extremaceae</taxon>
        <taxon>Saxophila</taxon>
    </lineage>
</organism>
<proteinExistence type="predicted"/>
<dbReference type="AlphaFoldDB" id="A0AAV9PAH0"/>
<evidence type="ECO:0000256" key="4">
    <source>
        <dbReference type="SAM" id="MobiDB-lite"/>
    </source>
</evidence>
<dbReference type="Proteomes" id="UP001337655">
    <property type="component" value="Unassembled WGS sequence"/>
</dbReference>
<comment type="subcellular location">
    <subcellularLocation>
        <location evidence="1">Nucleus</location>
    </subcellularLocation>
</comment>
<feature type="compositionally biased region" description="Basic residues" evidence="4">
    <location>
        <begin position="119"/>
        <end position="129"/>
    </location>
</feature>
<dbReference type="GO" id="GO:0005634">
    <property type="term" value="C:nucleus"/>
    <property type="evidence" value="ECO:0007669"/>
    <property type="project" value="UniProtKB-SubCell"/>
</dbReference>
<dbReference type="GeneID" id="89927197"/>
<dbReference type="EMBL" id="JAVRRT010000008">
    <property type="protein sequence ID" value="KAK5169878.1"/>
    <property type="molecule type" value="Genomic_DNA"/>
</dbReference>
<keyword evidence="6" id="KW-1185">Reference proteome</keyword>
<gene>
    <name evidence="5" type="ORF">LTR77_005856</name>
</gene>
<evidence type="ECO:0000313" key="5">
    <source>
        <dbReference type="EMBL" id="KAK5169878.1"/>
    </source>
</evidence>
<feature type="compositionally biased region" description="Polar residues" evidence="4">
    <location>
        <begin position="134"/>
        <end position="154"/>
    </location>
</feature>
<protein>
    <recommendedName>
        <fullName evidence="7">Transcription factor TFIIIC complex subunit Tfc6</fullName>
    </recommendedName>
</protein>
<dbReference type="PANTHER" id="PTHR15052:SF2">
    <property type="entry name" value="GENERAL TRANSCRIPTION FACTOR 3C POLYPEPTIDE 2"/>
    <property type="match status" value="1"/>
</dbReference>
<reference evidence="5 6" key="1">
    <citation type="submission" date="2023-08" db="EMBL/GenBank/DDBJ databases">
        <title>Black Yeasts Isolated from many extreme environments.</title>
        <authorList>
            <person name="Coleine C."/>
            <person name="Stajich J.E."/>
            <person name="Selbmann L."/>
        </authorList>
    </citation>
    <scope>NUCLEOTIDE SEQUENCE [LARGE SCALE GENOMIC DNA]</scope>
    <source>
        <strain evidence="5 6">CCFEE 5935</strain>
    </source>
</reference>
<evidence type="ECO:0000256" key="2">
    <source>
        <dbReference type="ARBA" id="ARBA00023163"/>
    </source>
</evidence>